<dbReference type="RefSeq" id="WP_112898598.1">
    <property type="nucleotide sequence ID" value="NZ_CP030750.1"/>
</dbReference>
<evidence type="ECO:0000313" key="1">
    <source>
        <dbReference type="EMBL" id="AXA25626.1"/>
    </source>
</evidence>
<reference evidence="1 2" key="1">
    <citation type="submission" date="2018-06" db="EMBL/GenBank/DDBJ databases">
        <title>The genome of Pseudomonas putida NX-1, a lignin degrader.</title>
        <authorList>
            <person name="Xu Z."/>
        </authorList>
    </citation>
    <scope>NUCLEOTIDE SEQUENCE [LARGE SCALE GENOMIC DNA]</scope>
    <source>
        <strain evidence="1 2">NX-1</strain>
    </source>
</reference>
<evidence type="ECO:0000313" key="2">
    <source>
        <dbReference type="Proteomes" id="UP000251617"/>
    </source>
</evidence>
<accession>A0AAD0PEW1</accession>
<gene>
    <name evidence="1" type="ORF">C1S65_16445</name>
</gene>
<organism evidence="1 2">
    <name type="scientific">Pseudomonas putida</name>
    <name type="common">Arthrobacter siderocapsulatus</name>
    <dbReference type="NCBI Taxonomy" id="303"/>
    <lineage>
        <taxon>Bacteria</taxon>
        <taxon>Pseudomonadati</taxon>
        <taxon>Pseudomonadota</taxon>
        <taxon>Gammaproteobacteria</taxon>
        <taxon>Pseudomonadales</taxon>
        <taxon>Pseudomonadaceae</taxon>
        <taxon>Pseudomonas</taxon>
    </lineage>
</organism>
<dbReference type="EMBL" id="CP030750">
    <property type="protein sequence ID" value="AXA25626.1"/>
    <property type="molecule type" value="Genomic_DNA"/>
</dbReference>
<sequence length="112" mass="13062">MRYFKEPETGQIFAYEDETEDSVILPQLVLLTQAEVDDLLSKKHRDEQMGREAVWVAAEMAVVADQLLMHEDGDDMAVTTPEAWKDYRKALRRWVEGAEFFPNQEHRPVRPV</sequence>
<evidence type="ECO:0008006" key="3">
    <source>
        <dbReference type="Google" id="ProtNLM"/>
    </source>
</evidence>
<dbReference type="Proteomes" id="UP000251617">
    <property type="component" value="Chromosome"/>
</dbReference>
<dbReference type="AlphaFoldDB" id="A0AAD0PEW1"/>
<protein>
    <recommendedName>
        <fullName evidence="3">Tail assembly chaperone</fullName>
    </recommendedName>
</protein>
<proteinExistence type="predicted"/>
<name>A0AAD0PEW1_PSEPU</name>